<feature type="signal peptide" evidence="1">
    <location>
        <begin position="1"/>
        <end position="18"/>
    </location>
</feature>
<accession>A0ABR9TF58</accession>
<dbReference type="InterPro" id="IPR013320">
    <property type="entry name" value="ConA-like_dom_sf"/>
</dbReference>
<dbReference type="Proteomes" id="UP000640614">
    <property type="component" value="Unassembled WGS sequence"/>
</dbReference>
<protein>
    <submittedName>
        <fullName evidence="2">LamG domain-containing protein</fullName>
    </submittedName>
</protein>
<comment type="caution">
    <text evidence="2">The sequence shown here is derived from an EMBL/GenBank/DDBJ whole genome shotgun (WGS) entry which is preliminary data.</text>
</comment>
<evidence type="ECO:0000313" key="2">
    <source>
        <dbReference type="EMBL" id="MBE8723983.1"/>
    </source>
</evidence>
<organism evidence="2 3">
    <name type="scientific">Flavobacterium hungaricum</name>
    <dbReference type="NCBI Taxonomy" id="2082725"/>
    <lineage>
        <taxon>Bacteria</taxon>
        <taxon>Pseudomonadati</taxon>
        <taxon>Bacteroidota</taxon>
        <taxon>Flavobacteriia</taxon>
        <taxon>Flavobacteriales</taxon>
        <taxon>Flavobacteriaceae</taxon>
        <taxon>Flavobacterium</taxon>
    </lineage>
</organism>
<dbReference type="SUPFAM" id="SSF49899">
    <property type="entry name" value="Concanavalin A-like lectins/glucanases"/>
    <property type="match status" value="1"/>
</dbReference>
<dbReference type="EMBL" id="PRDM01000001">
    <property type="protein sequence ID" value="MBE8723983.1"/>
    <property type="molecule type" value="Genomic_DNA"/>
</dbReference>
<keyword evidence="1" id="KW-0732">Signal</keyword>
<sequence length="307" mass="33079">MKKLLLTLMFVNCLNIYAQNPVQEFNFNGNLNSADNTISFLGTAAFVNDRMGAAKGALRLTNKAFQAVVGDLPQGNKPRTISVWVKFNAVTAPHHIWGYGTAVSSQYFGLSQQASAGSNSDLSLIGWETANNATISVPLAKEVWYHYSVTYDGNISKIYRNGELLKTVEGIPRLTKGYILTIGKMNTTTSINADIDDLKLYSVAMTDEQVLESYNSSKPSNMPKTAPAPAPSNEKTVTAALVKTAAPAKAPAPVTTAITATPDTNNYTKNVEVFSQGKQIMGANASNIDDLPEGTYLLKITKKAAKK</sequence>
<reference evidence="2 3" key="1">
    <citation type="submission" date="2018-07" db="EMBL/GenBank/DDBJ databases">
        <title>Genome assembly of strain KB82.</title>
        <authorList>
            <person name="Kukolya J."/>
            <person name="Horvath B."/>
            <person name="Nagy I."/>
            <person name="Toth A."/>
        </authorList>
    </citation>
    <scope>NUCLEOTIDE SEQUENCE [LARGE SCALE GENOMIC DNA]</scope>
    <source>
        <strain evidence="2 3">Kb82</strain>
    </source>
</reference>
<proteinExistence type="predicted"/>
<evidence type="ECO:0000256" key="1">
    <source>
        <dbReference type="SAM" id="SignalP"/>
    </source>
</evidence>
<feature type="chain" id="PRO_5046974521" evidence="1">
    <location>
        <begin position="19"/>
        <end position="307"/>
    </location>
</feature>
<keyword evidence="3" id="KW-1185">Reference proteome</keyword>
<dbReference type="Pfam" id="PF13385">
    <property type="entry name" value="Laminin_G_3"/>
    <property type="match status" value="1"/>
</dbReference>
<dbReference type="Gene3D" id="2.60.120.200">
    <property type="match status" value="1"/>
</dbReference>
<gene>
    <name evidence="2" type="ORF">C4F50_03410</name>
</gene>
<name>A0ABR9TF58_9FLAO</name>
<evidence type="ECO:0000313" key="3">
    <source>
        <dbReference type="Proteomes" id="UP000640614"/>
    </source>
</evidence>
<dbReference type="RefSeq" id="WP_193845010.1">
    <property type="nucleotide sequence ID" value="NZ_PRDM01000001.1"/>
</dbReference>